<dbReference type="AlphaFoldDB" id="A0A1Y2GQS5"/>
<comment type="caution">
    <text evidence="1">The sequence shown here is derived from an EMBL/GenBank/DDBJ whole genome shotgun (WGS) entry which is preliminary data.</text>
</comment>
<dbReference type="GeneID" id="33568364"/>
<dbReference type="EMBL" id="MCFF01000016">
    <property type="protein sequence ID" value="ORZ17492.1"/>
    <property type="molecule type" value="Genomic_DNA"/>
</dbReference>
<accession>A0A1Y2GQS5</accession>
<evidence type="ECO:0000313" key="2">
    <source>
        <dbReference type="Proteomes" id="UP000193648"/>
    </source>
</evidence>
<protein>
    <submittedName>
        <fullName evidence="1">Uncharacterized protein</fullName>
    </submittedName>
</protein>
<proteinExistence type="predicted"/>
<reference evidence="1 2" key="1">
    <citation type="submission" date="2016-07" db="EMBL/GenBank/DDBJ databases">
        <title>Pervasive Adenine N6-methylation of Active Genes in Fungi.</title>
        <authorList>
            <consortium name="DOE Joint Genome Institute"/>
            <person name="Mondo S.J."/>
            <person name="Dannebaum R.O."/>
            <person name="Kuo R.C."/>
            <person name="Labutti K."/>
            <person name="Haridas S."/>
            <person name="Kuo A."/>
            <person name="Salamov A."/>
            <person name="Ahrendt S.R."/>
            <person name="Lipzen A."/>
            <person name="Sullivan W."/>
            <person name="Andreopoulos W.B."/>
            <person name="Clum A."/>
            <person name="Lindquist E."/>
            <person name="Daum C."/>
            <person name="Ramamoorthy G.K."/>
            <person name="Gryganskyi A."/>
            <person name="Culley D."/>
            <person name="Magnuson J.K."/>
            <person name="James T.Y."/>
            <person name="O'Malley M.A."/>
            <person name="Stajich J.E."/>
            <person name="Spatafora J.W."/>
            <person name="Visel A."/>
            <person name="Grigoriev I.V."/>
        </authorList>
    </citation>
    <scope>NUCLEOTIDE SEQUENCE [LARGE SCALE GENOMIC DNA]</scope>
    <source>
        <strain evidence="1 2">NRRL 3116</strain>
    </source>
</reference>
<keyword evidence="2" id="KW-1185">Reference proteome</keyword>
<name>A0A1Y2GQS5_9FUNG</name>
<organism evidence="1 2">
    <name type="scientific">Lobosporangium transversale</name>
    <dbReference type="NCBI Taxonomy" id="64571"/>
    <lineage>
        <taxon>Eukaryota</taxon>
        <taxon>Fungi</taxon>
        <taxon>Fungi incertae sedis</taxon>
        <taxon>Mucoromycota</taxon>
        <taxon>Mortierellomycotina</taxon>
        <taxon>Mortierellomycetes</taxon>
        <taxon>Mortierellales</taxon>
        <taxon>Mortierellaceae</taxon>
        <taxon>Lobosporangium</taxon>
    </lineage>
</organism>
<gene>
    <name evidence="1" type="ORF">BCR41DRAFT_370305</name>
</gene>
<dbReference type="RefSeq" id="XP_021881879.1">
    <property type="nucleotide sequence ID" value="XM_022026521.1"/>
</dbReference>
<dbReference type="InParanoid" id="A0A1Y2GQS5"/>
<dbReference type="Proteomes" id="UP000193648">
    <property type="component" value="Unassembled WGS sequence"/>
</dbReference>
<evidence type="ECO:0000313" key="1">
    <source>
        <dbReference type="EMBL" id="ORZ17492.1"/>
    </source>
</evidence>
<sequence length="186" mass="21175">MVLLTFTNSLPAHVTTIPTAPAPWDMVSKILVGSALRIWCLKCDPRSLNLSRRQRGLNTILQPIKGHATIWNWACSLCDCWGFRDRCPSLKIVSKCELSICVVVPSYCLPQVITNATFESELHSFVLYNTQRLADYLLMNDGSFEPAANNIKEFNNIQPVHLDNWIAENILRYKQGWGNIERKILN</sequence>